<protein>
    <submittedName>
        <fullName evidence="1">Uncharacterized protein</fullName>
    </submittedName>
</protein>
<organism evidence="1 2">
    <name type="scientific">Afipia massiliensis</name>
    <dbReference type="NCBI Taxonomy" id="211460"/>
    <lineage>
        <taxon>Bacteria</taxon>
        <taxon>Pseudomonadati</taxon>
        <taxon>Pseudomonadota</taxon>
        <taxon>Alphaproteobacteria</taxon>
        <taxon>Hyphomicrobiales</taxon>
        <taxon>Nitrobacteraceae</taxon>
        <taxon>Afipia</taxon>
    </lineage>
</organism>
<dbReference type="Proteomes" id="UP000521227">
    <property type="component" value="Unassembled WGS sequence"/>
</dbReference>
<dbReference type="AlphaFoldDB" id="A0A840MZZ2"/>
<evidence type="ECO:0000313" key="1">
    <source>
        <dbReference type="EMBL" id="MBB5051787.1"/>
    </source>
</evidence>
<dbReference type="EMBL" id="JACHIJ010000002">
    <property type="protein sequence ID" value="MBB5051787.1"/>
    <property type="molecule type" value="Genomic_DNA"/>
</dbReference>
<name>A0A840MZZ2_9BRAD</name>
<evidence type="ECO:0000313" key="2">
    <source>
        <dbReference type="Proteomes" id="UP000521227"/>
    </source>
</evidence>
<accession>A0A840MZZ2</accession>
<reference evidence="1 2" key="1">
    <citation type="submission" date="2020-08" db="EMBL/GenBank/DDBJ databases">
        <title>Genomic Encyclopedia of Type Strains, Phase IV (KMG-IV): sequencing the most valuable type-strain genomes for metagenomic binning, comparative biology and taxonomic classification.</title>
        <authorList>
            <person name="Goeker M."/>
        </authorList>
    </citation>
    <scope>NUCLEOTIDE SEQUENCE [LARGE SCALE GENOMIC DNA]</scope>
    <source>
        <strain evidence="1 2">DSM 17498</strain>
    </source>
</reference>
<proteinExistence type="predicted"/>
<comment type="caution">
    <text evidence="1">The sequence shown here is derived from an EMBL/GenBank/DDBJ whole genome shotgun (WGS) entry which is preliminary data.</text>
</comment>
<gene>
    <name evidence="1" type="ORF">HNQ36_001741</name>
</gene>
<sequence>MIATAFQQLLHLGIEFVELLISVLDAKMELWHALLDSGNQRSSIRSQQLDSLFVEVVQDEQAFDVERRHPLCLALDVELLRRDTKLVDEDQRRPRAAALVSAAARKTIDNGKTKPGLLGKLAAHSQIARDVFGDDLMLAS</sequence>